<reference evidence="2 3" key="1">
    <citation type="journal article" date="2019" name="Commun. Biol.">
        <title>The bagworm genome reveals a unique fibroin gene that provides high tensile strength.</title>
        <authorList>
            <person name="Kono N."/>
            <person name="Nakamura H."/>
            <person name="Ohtoshi R."/>
            <person name="Tomita M."/>
            <person name="Numata K."/>
            <person name="Arakawa K."/>
        </authorList>
    </citation>
    <scope>NUCLEOTIDE SEQUENCE [LARGE SCALE GENOMIC DNA]</scope>
</reference>
<keyword evidence="3" id="KW-1185">Reference proteome</keyword>
<comment type="caution">
    <text evidence="2">The sequence shown here is derived from an EMBL/GenBank/DDBJ whole genome shotgun (WGS) entry which is preliminary data.</text>
</comment>
<dbReference type="AlphaFoldDB" id="A0A4C1VUF0"/>
<organism evidence="2 3">
    <name type="scientific">Eumeta variegata</name>
    <name type="common">Bagworm moth</name>
    <name type="synonym">Eumeta japonica</name>
    <dbReference type="NCBI Taxonomy" id="151549"/>
    <lineage>
        <taxon>Eukaryota</taxon>
        <taxon>Metazoa</taxon>
        <taxon>Ecdysozoa</taxon>
        <taxon>Arthropoda</taxon>
        <taxon>Hexapoda</taxon>
        <taxon>Insecta</taxon>
        <taxon>Pterygota</taxon>
        <taxon>Neoptera</taxon>
        <taxon>Endopterygota</taxon>
        <taxon>Lepidoptera</taxon>
        <taxon>Glossata</taxon>
        <taxon>Ditrysia</taxon>
        <taxon>Tineoidea</taxon>
        <taxon>Psychidae</taxon>
        <taxon>Oiketicinae</taxon>
        <taxon>Eumeta</taxon>
    </lineage>
</organism>
<proteinExistence type="predicted"/>
<accession>A0A4C1VUF0</accession>
<protein>
    <submittedName>
        <fullName evidence="2">Uncharacterized protein</fullName>
    </submittedName>
</protein>
<sequence>MRGSERGQIRDWGFCDRERNKNKNNTRMEMTLFYVQADKTLFITIMKRTHSHNPPIKDREGVASPPVADRVRVEICSEHDASYYNIAMGFLLANESGPRGAGRARRRRHGPAGAAAGAPSHAALGDHRHYSC</sequence>
<dbReference type="Proteomes" id="UP000299102">
    <property type="component" value="Unassembled WGS sequence"/>
</dbReference>
<dbReference type="EMBL" id="BGZK01000416">
    <property type="protein sequence ID" value="GBP42361.1"/>
    <property type="molecule type" value="Genomic_DNA"/>
</dbReference>
<name>A0A4C1VUF0_EUMVA</name>
<evidence type="ECO:0000313" key="3">
    <source>
        <dbReference type="Proteomes" id="UP000299102"/>
    </source>
</evidence>
<evidence type="ECO:0000256" key="1">
    <source>
        <dbReference type="SAM" id="MobiDB-lite"/>
    </source>
</evidence>
<evidence type="ECO:0000313" key="2">
    <source>
        <dbReference type="EMBL" id="GBP42361.1"/>
    </source>
</evidence>
<feature type="region of interest" description="Disordered" evidence="1">
    <location>
        <begin position="97"/>
        <end position="132"/>
    </location>
</feature>
<gene>
    <name evidence="2" type="ORF">EVAR_29620_1</name>
</gene>
<feature type="compositionally biased region" description="Low complexity" evidence="1">
    <location>
        <begin position="111"/>
        <end position="123"/>
    </location>
</feature>